<proteinExistence type="predicted"/>
<dbReference type="EMBL" id="JAAKZV010000139">
    <property type="protein sequence ID" value="NGN67389.1"/>
    <property type="molecule type" value="Genomic_DNA"/>
</dbReference>
<protein>
    <submittedName>
        <fullName evidence="1">Uncharacterized protein</fullName>
    </submittedName>
</protein>
<reference evidence="1 2" key="1">
    <citation type="submission" date="2020-02" db="EMBL/GenBank/DDBJ databases">
        <title>Whole-genome analyses of novel actinobacteria.</title>
        <authorList>
            <person name="Sahin N."/>
        </authorList>
    </citation>
    <scope>NUCLEOTIDE SEQUENCE [LARGE SCALE GENOMIC DNA]</scope>
    <source>
        <strain evidence="1 2">A7024</strain>
    </source>
</reference>
<dbReference type="AlphaFoldDB" id="A0A6G4U572"/>
<evidence type="ECO:0000313" key="2">
    <source>
        <dbReference type="Proteomes" id="UP000481583"/>
    </source>
</evidence>
<organism evidence="1 2">
    <name type="scientific">Streptomyces coryli</name>
    <dbReference type="NCBI Taxonomy" id="1128680"/>
    <lineage>
        <taxon>Bacteria</taxon>
        <taxon>Bacillati</taxon>
        <taxon>Actinomycetota</taxon>
        <taxon>Actinomycetes</taxon>
        <taxon>Kitasatosporales</taxon>
        <taxon>Streptomycetaceae</taxon>
        <taxon>Streptomyces</taxon>
    </lineage>
</organism>
<comment type="caution">
    <text evidence="1">The sequence shown here is derived from an EMBL/GenBank/DDBJ whole genome shotgun (WGS) entry which is preliminary data.</text>
</comment>
<sequence length="183" mass="19473">MSSSIEAGNSGQNPISTEALRFRQAVFNVSMKRGKMNGLRPAAALGGLAFAVALTLTSPSPSMATQQQVLPTAAGATCGAPEIHAWYDSDQFGTYLKVWFSTPSGCKKGGPVAALNGKVRCMKTGKIVYNETETITTAPAETLIDALPSKRKCGSFYATAVVTYVGASEHKDTWEWKWGNYPA</sequence>
<dbReference type="RefSeq" id="WP_165240683.1">
    <property type="nucleotide sequence ID" value="NZ_JAAKZV010000139.1"/>
</dbReference>
<keyword evidence="2" id="KW-1185">Reference proteome</keyword>
<gene>
    <name evidence="1" type="ORF">G5C51_26225</name>
</gene>
<evidence type="ECO:0000313" key="1">
    <source>
        <dbReference type="EMBL" id="NGN67389.1"/>
    </source>
</evidence>
<name>A0A6G4U572_9ACTN</name>
<accession>A0A6G4U572</accession>
<dbReference type="Proteomes" id="UP000481583">
    <property type="component" value="Unassembled WGS sequence"/>
</dbReference>